<organism evidence="5 6">
    <name type="scientific">Blautia pseudococcoides</name>
    <dbReference type="NCBI Taxonomy" id="1796616"/>
    <lineage>
        <taxon>Bacteria</taxon>
        <taxon>Bacillati</taxon>
        <taxon>Bacillota</taxon>
        <taxon>Clostridia</taxon>
        <taxon>Lachnospirales</taxon>
        <taxon>Lachnospiraceae</taxon>
        <taxon>Blautia</taxon>
    </lineage>
</organism>
<evidence type="ECO:0000256" key="3">
    <source>
        <dbReference type="ARBA" id="ARBA00023163"/>
    </source>
</evidence>
<evidence type="ECO:0000259" key="4">
    <source>
        <dbReference type="PROSITE" id="PS01124"/>
    </source>
</evidence>
<dbReference type="GO" id="GO:0003700">
    <property type="term" value="F:DNA-binding transcription factor activity"/>
    <property type="evidence" value="ECO:0007669"/>
    <property type="project" value="InterPro"/>
</dbReference>
<dbReference type="EMBL" id="CP015405">
    <property type="protein sequence ID" value="ARE64939.1"/>
    <property type="molecule type" value="Genomic_DNA"/>
</dbReference>
<keyword evidence="3" id="KW-0804">Transcription</keyword>
<dbReference type="OrthoDB" id="9778008at2"/>
<protein>
    <recommendedName>
        <fullName evidence="4">HTH araC/xylS-type domain-containing protein</fullName>
    </recommendedName>
</protein>
<dbReference type="SUPFAM" id="SSF46689">
    <property type="entry name" value="Homeodomain-like"/>
    <property type="match status" value="1"/>
</dbReference>
<dbReference type="InterPro" id="IPR018060">
    <property type="entry name" value="HTH_AraC"/>
</dbReference>
<dbReference type="PROSITE" id="PS01124">
    <property type="entry name" value="HTH_ARAC_FAMILY_2"/>
    <property type="match status" value="1"/>
</dbReference>
<sequence length="88" mass="10038">MRESTACPGYSGGIHGYFRRYIPDAFGIPPIFLQRNMLFEKAKDHLVSSAMNINEISEELGFSEHAVFTRFFTERAGISPKEFRNTGF</sequence>
<dbReference type="PANTHER" id="PTHR43280">
    <property type="entry name" value="ARAC-FAMILY TRANSCRIPTIONAL REGULATOR"/>
    <property type="match status" value="1"/>
</dbReference>
<dbReference type="PRINTS" id="PR00032">
    <property type="entry name" value="HTHARAC"/>
</dbReference>
<keyword evidence="6" id="KW-1185">Reference proteome</keyword>
<dbReference type="Proteomes" id="UP000092574">
    <property type="component" value="Chromosome"/>
</dbReference>
<reference evidence="5" key="1">
    <citation type="submission" date="2017-04" db="EMBL/GenBank/DDBJ databases">
        <title>Complete Genome Sequences of Twelve Strains of a Stable Defined Moderately Diverse Mouse Microbiota 2 (sDMDMm2).</title>
        <authorList>
            <person name="Uchimura Y."/>
            <person name="Wyss M."/>
            <person name="Brugiroux S."/>
            <person name="Limenitakis J.P."/>
            <person name="Stecher B."/>
            <person name="McCoy K.D."/>
            <person name="Macpherson A.J."/>
        </authorList>
    </citation>
    <scope>NUCLEOTIDE SEQUENCE</scope>
    <source>
        <strain evidence="5">YL58</strain>
    </source>
</reference>
<dbReference type="Pfam" id="PF12833">
    <property type="entry name" value="HTH_18"/>
    <property type="match status" value="1"/>
</dbReference>
<evidence type="ECO:0000313" key="5">
    <source>
        <dbReference type="EMBL" id="ARE64939.1"/>
    </source>
</evidence>
<dbReference type="SMART" id="SM00342">
    <property type="entry name" value="HTH_ARAC"/>
    <property type="match status" value="1"/>
</dbReference>
<dbReference type="InterPro" id="IPR009057">
    <property type="entry name" value="Homeodomain-like_sf"/>
</dbReference>
<dbReference type="STRING" id="1796616.A4V09_24365"/>
<dbReference type="KEGG" id="byl:A4V09_24365"/>
<dbReference type="GO" id="GO:0043565">
    <property type="term" value="F:sequence-specific DNA binding"/>
    <property type="evidence" value="ECO:0007669"/>
    <property type="project" value="InterPro"/>
</dbReference>
<dbReference type="RefSeq" id="WP_084043683.1">
    <property type="nucleotide sequence ID" value="NZ_CP015405.2"/>
</dbReference>
<dbReference type="AlphaFoldDB" id="A0A1V0QES1"/>
<gene>
    <name evidence="5" type="ORF">A4V09_24365</name>
</gene>
<proteinExistence type="predicted"/>
<evidence type="ECO:0000313" key="6">
    <source>
        <dbReference type="Proteomes" id="UP000092574"/>
    </source>
</evidence>
<dbReference type="Gene3D" id="1.10.10.60">
    <property type="entry name" value="Homeodomain-like"/>
    <property type="match status" value="1"/>
</dbReference>
<accession>A0A1V0QES1</accession>
<keyword evidence="2" id="KW-0238">DNA-binding</keyword>
<evidence type="ECO:0000256" key="1">
    <source>
        <dbReference type="ARBA" id="ARBA00023015"/>
    </source>
</evidence>
<keyword evidence="1" id="KW-0805">Transcription regulation</keyword>
<name>A0A1V0QES1_9FIRM</name>
<feature type="domain" description="HTH araC/xylS-type" evidence="4">
    <location>
        <begin position="17"/>
        <end position="86"/>
    </location>
</feature>
<dbReference type="InterPro" id="IPR020449">
    <property type="entry name" value="Tscrpt_reg_AraC-type_HTH"/>
</dbReference>
<evidence type="ECO:0000256" key="2">
    <source>
        <dbReference type="ARBA" id="ARBA00023125"/>
    </source>
</evidence>
<dbReference type="PANTHER" id="PTHR43280:SF28">
    <property type="entry name" value="HTH-TYPE TRANSCRIPTIONAL ACTIVATOR RHAS"/>
    <property type="match status" value="1"/>
</dbReference>